<feature type="chain" id="PRO_5029456258" description="GST C-terminal domain-containing protein" evidence="1">
    <location>
        <begin position="16"/>
        <end position="125"/>
    </location>
</feature>
<dbReference type="PROSITE" id="PS50405">
    <property type="entry name" value="GST_CTER"/>
    <property type="match status" value="1"/>
</dbReference>
<dbReference type="Proteomes" id="UP000594263">
    <property type="component" value="Unplaced"/>
</dbReference>
<dbReference type="InterPro" id="IPR045074">
    <property type="entry name" value="GST_C_Tau"/>
</dbReference>
<evidence type="ECO:0000259" key="2">
    <source>
        <dbReference type="PROSITE" id="PS50405"/>
    </source>
</evidence>
<reference evidence="3" key="1">
    <citation type="submission" date="2021-01" db="UniProtKB">
        <authorList>
            <consortium name="EnsemblPlants"/>
        </authorList>
    </citation>
    <scope>IDENTIFICATION</scope>
</reference>
<dbReference type="OMA" id="ANMISIF"/>
<proteinExistence type="predicted"/>
<keyword evidence="4" id="KW-1185">Reference proteome</keyword>
<dbReference type="EnsemblPlants" id="Kaladp0043s0106.1.v1.1">
    <property type="protein sequence ID" value="Kaladp0043s0106.1.v1.1.CDS.1"/>
    <property type="gene ID" value="Kaladp0043s0106.v1.1"/>
</dbReference>
<evidence type="ECO:0000313" key="3">
    <source>
        <dbReference type="EnsemblPlants" id="Kaladp0043s0106.1.v1.1.CDS.1"/>
    </source>
</evidence>
<name>A0A7N0TR73_KALFE</name>
<dbReference type="Gene3D" id="1.20.1050.10">
    <property type="match status" value="1"/>
</dbReference>
<accession>A0A7N0TR73</accession>
<sequence>MWWFLWLRVAVEAKALDDEKTRKEALAQVYNGPIVLEGALEECSKGKPLFGGDQVGYIDIVLGSFLGWIRVAEKINEIKLLGNEKTRGLAGWAEKFVADEAAKEMIPNREKMMKYAKALLGEMEV</sequence>
<dbReference type="SUPFAM" id="SSF47616">
    <property type="entry name" value="GST C-terminal domain-like"/>
    <property type="match status" value="1"/>
</dbReference>
<dbReference type="InterPro" id="IPR010987">
    <property type="entry name" value="Glutathione-S-Trfase_C-like"/>
</dbReference>
<dbReference type="AlphaFoldDB" id="A0A7N0TR73"/>
<dbReference type="Gramene" id="Kaladp0043s0106.1.v1.1">
    <property type="protein sequence ID" value="Kaladp0043s0106.1.v1.1.CDS.1"/>
    <property type="gene ID" value="Kaladp0043s0106.v1.1"/>
</dbReference>
<feature type="signal peptide" evidence="1">
    <location>
        <begin position="1"/>
        <end position="15"/>
    </location>
</feature>
<evidence type="ECO:0000256" key="1">
    <source>
        <dbReference type="SAM" id="SignalP"/>
    </source>
</evidence>
<protein>
    <recommendedName>
        <fullName evidence="2">GST C-terminal domain-containing protein</fullName>
    </recommendedName>
</protein>
<organism evidence="3 4">
    <name type="scientific">Kalanchoe fedtschenkoi</name>
    <name type="common">Lavender scallops</name>
    <name type="synonym">South American air plant</name>
    <dbReference type="NCBI Taxonomy" id="63787"/>
    <lineage>
        <taxon>Eukaryota</taxon>
        <taxon>Viridiplantae</taxon>
        <taxon>Streptophyta</taxon>
        <taxon>Embryophyta</taxon>
        <taxon>Tracheophyta</taxon>
        <taxon>Spermatophyta</taxon>
        <taxon>Magnoliopsida</taxon>
        <taxon>eudicotyledons</taxon>
        <taxon>Gunneridae</taxon>
        <taxon>Pentapetalae</taxon>
        <taxon>Saxifragales</taxon>
        <taxon>Crassulaceae</taxon>
        <taxon>Kalanchoe</taxon>
    </lineage>
</organism>
<evidence type="ECO:0000313" key="4">
    <source>
        <dbReference type="Proteomes" id="UP000594263"/>
    </source>
</evidence>
<dbReference type="CDD" id="cd03185">
    <property type="entry name" value="GST_C_Tau"/>
    <property type="match status" value="1"/>
</dbReference>
<dbReference type="GO" id="GO:0004364">
    <property type="term" value="F:glutathione transferase activity"/>
    <property type="evidence" value="ECO:0007669"/>
    <property type="project" value="InterPro"/>
</dbReference>
<dbReference type="InterPro" id="IPR036282">
    <property type="entry name" value="Glutathione-S-Trfase_C_sf"/>
</dbReference>
<dbReference type="GO" id="GO:0006749">
    <property type="term" value="P:glutathione metabolic process"/>
    <property type="evidence" value="ECO:0007669"/>
    <property type="project" value="InterPro"/>
</dbReference>
<keyword evidence="1" id="KW-0732">Signal</keyword>
<feature type="domain" description="GST C-terminal" evidence="2">
    <location>
        <begin position="1"/>
        <end position="115"/>
    </location>
</feature>